<dbReference type="GO" id="GO:0016616">
    <property type="term" value="F:oxidoreductase activity, acting on the CH-OH group of donors, NAD or NADP as acceptor"/>
    <property type="evidence" value="ECO:0007669"/>
    <property type="project" value="UniProtKB-ARBA"/>
</dbReference>
<dbReference type="PANTHER" id="PTHR43333:SF1">
    <property type="entry name" value="D-ISOMER SPECIFIC 2-HYDROXYACID DEHYDROGENASE NAD-BINDING DOMAIN-CONTAINING PROTEIN"/>
    <property type="match status" value="1"/>
</dbReference>
<dbReference type="InterPro" id="IPR036291">
    <property type="entry name" value="NAD(P)-bd_dom_sf"/>
</dbReference>
<evidence type="ECO:0000256" key="1">
    <source>
        <dbReference type="ARBA" id="ARBA00023002"/>
    </source>
</evidence>
<dbReference type="PANTHER" id="PTHR43333">
    <property type="entry name" value="2-HACID_DH_C DOMAIN-CONTAINING PROTEIN"/>
    <property type="match status" value="1"/>
</dbReference>
<dbReference type="Proteomes" id="UP000307217">
    <property type="component" value="Unassembled WGS sequence"/>
</dbReference>
<keyword evidence="2" id="KW-0520">NAD</keyword>
<feature type="domain" description="D-isomer specific 2-hydroxyacid dehydrogenase NAD-binding" evidence="3">
    <location>
        <begin position="101"/>
        <end position="271"/>
    </location>
</feature>
<dbReference type="Gene3D" id="3.40.50.720">
    <property type="entry name" value="NAD(P)-binding Rossmann-like Domain"/>
    <property type="match status" value="2"/>
</dbReference>
<comment type="caution">
    <text evidence="4">The sequence shown here is derived from an EMBL/GenBank/DDBJ whole genome shotgun (WGS) entry which is preliminary data.</text>
</comment>
<evidence type="ECO:0000313" key="4">
    <source>
        <dbReference type="EMBL" id="TMO70470.1"/>
    </source>
</evidence>
<dbReference type="SUPFAM" id="SSF52283">
    <property type="entry name" value="Formate/glycerate dehydrogenase catalytic domain-like"/>
    <property type="match status" value="1"/>
</dbReference>
<dbReference type="OrthoDB" id="9787219at2"/>
<evidence type="ECO:0000313" key="5">
    <source>
        <dbReference type="Proteomes" id="UP000307217"/>
    </source>
</evidence>
<dbReference type="EMBL" id="PNBX01000003">
    <property type="protein sequence ID" value="TMO70470.1"/>
    <property type="molecule type" value="Genomic_DNA"/>
</dbReference>
<reference evidence="4 5" key="1">
    <citation type="submission" date="2018-01" db="EMBL/GenBank/DDBJ databases">
        <authorList>
            <person name="Paulsen S."/>
            <person name="Gram L.K."/>
        </authorList>
    </citation>
    <scope>NUCLEOTIDE SEQUENCE [LARGE SCALE GENOMIC DNA]</scope>
    <source>
        <strain evidence="4 5">S3790</strain>
    </source>
</reference>
<dbReference type="Pfam" id="PF02826">
    <property type="entry name" value="2-Hacid_dh_C"/>
    <property type="match status" value="1"/>
</dbReference>
<dbReference type="RefSeq" id="WP_138589618.1">
    <property type="nucleotide sequence ID" value="NZ_PNBX01000003.1"/>
</dbReference>
<gene>
    <name evidence="4" type="ORF">CWC19_01245</name>
</gene>
<name>A0A5S3VEZ8_9GAMM</name>
<dbReference type="CDD" id="cd12164">
    <property type="entry name" value="GDH_like_2"/>
    <property type="match status" value="1"/>
</dbReference>
<evidence type="ECO:0000256" key="2">
    <source>
        <dbReference type="ARBA" id="ARBA00023027"/>
    </source>
</evidence>
<organism evidence="4 5">
    <name type="scientific">Pseudoalteromonas aurantia</name>
    <dbReference type="NCBI Taxonomy" id="43654"/>
    <lineage>
        <taxon>Bacteria</taxon>
        <taxon>Pseudomonadati</taxon>
        <taxon>Pseudomonadota</taxon>
        <taxon>Gammaproteobacteria</taxon>
        <taxon>Alteromonadales</taxon>
        <taxon>Pseudoalteromonadaceae</taxon>
        <taxon>Pseudoalteromonas</taxon>
    </lineage>
</organism>
<sequence>MTVLICITGRDNSKLEQKLRASLPGVEISQWPNCSNLAAVEFVIAWNAPDELWPQLPNLKVVQSFGAGVDGIALKQLPQHVAVTRIVDTGLADDMAEYILTHVLAHKLRLREYTRKQNQQQWKPRRVKAYNHVGILGLGELGLAAAISLRNNNFIVSGWSRTHKEVDGINCYYGQNAIHQFLENLDYLVCLLPLTTHTSGILNRVVFEQLPNDSVLINVARGQHLVDDDLLWALDNHQLAGATLDVFNAEPLKPEHPFWHHPLITITPHCAAITDLATVCDQIVFNINAHFSKQSLKNQIDKAIGY</sequence>
<dbReference type="InterPro" id="IPR006140">
    <property type="entry name" value="D-isomer_DH_NAD-bd"/>
</dbReference>
<proteinExistence type="predicted"/>
<dbReference type="PROSITE" id="PS00671">
    <property type="entry name" value="D_2_HYDROXYACID_DH_3"/>
    <property type="match status" value="1"/>
</dbReference>
<dbReference type="InterPro" id="IPR029753">
    <property type="entry name" value="D-isomer_DH_CS"/>
</dbReference>
<keyword evidence="1" id="KW-0560">Oxidoreductase</keyword>
<dbReference type="AlphaFoldDB" id="A0A5S3VEZ8"/>
<protein>
    <submittedName>
        <fullName evidence="4">Glyoxylate/hydroxypyruvate reductase A</fullName>
    </submittedName>
</protein>
<keyword evidence="4" id="KW-0670">Pyruvate</keyword>
<dbReference type="SUPFAM" id="SSF51735">
    <property type="entry name" value="NAD(P)-binding Rossmann-fold domains"/>
    <property type="match status" value="1"/>
</dbReference>
<dbReference type="GO" id="GO:0051287">
    <property type="term" value="F:NAD binding"/>
    <property type="evidence" value="ECO:0007669"/>
    <property type="project" value="InterPro"/>
</dbReference>
<evidence type="ECO:0000259" key="3">
    <source>
        <dbReference type="Pfam" id="PF02826"/>
    </source>
</evidence>
<reference evidence="5" key="2">
    <citation type="submission" date="2019-06" db="EMBL/GenBank/DDBJ databases">
        <title>Co-occurence of chitin degradation, pigmentation and bioactivity in marine Pseudoalteromonas.</title>
        <authorList>
            <person name="Sonnenschein E.C."/>
            <person name="Bech P.K."/>
        </authorList>
    </citation>
    <scope>NUCLEOTIDE SEQUENCE [LARGE SCALE GENOMIC DNA]</scope>
    <source>
        <strain evidence="5">S3790</strain>
    </source>
</reference>
<accession>A0A5S3VEZ8</accession>